<evidence type="ECO:0000313" key="2">
    <source>
        <dbReference type="Proteomes" id="UP000238274"/>
    </source>
</evidence>
<dbReference type="InterPro" id="IPR046798">
    <property type="entry name" value="2OG-FeII_Oxy_6"/>
</dbReference>
<evidence type="ECO:0000313" key="1">
    <source>
        <dbReference type="EMBL" id="POW00244.1"/>
    </source>
</evidence>
<dbReference type="Proteomes" id="UP000238274">
    <property type="component" value="Unassembled WGS sequence"/>
</dbReference>
<proteinExistence type="predicted"/>
<dbReference type="EMBL" id="PKSM01000255">
    <property type="protein sequence ID" value="POW00244.1"/>
    <property type="molecule type" value="Genomic_DNA"/>
</dbReference>
<reference evidence="2" key="3">
    <citation type="journal article" date="2018" name="Mol. Plant Microbe Interact.">
        <title>Genome sequence resources for the wheat stripe rust pathogen (Puccinia striiformis f. sp. tritici) and the barley stripe rust pathogen (Puccinia striiformis f. sp. hordei).</title>
        <authorList>
            <person name="Xia C."/>
            <person name="Wang M."/>
            <person name="Yin C."/>
            <person name="Cornejo O.E."/>
            <person name="Hulbert S.H."/>
            <person name="Chen X."/>
        </authorList>
    </citation>
    <scope>NUCLEOTIDE SEQUENCE [LARGE SCALE GENOMIC DNA]</scope>
    <source>
        <strain evidence="2">93TX-2</strain>
    </source>
</reference>
<comment type="caution">
    <text evidence="1">The sequence shown here is derived from an EMBL/GenBank/DDBJ whole genome shotgun (WGS) entry which is preliminary data.</text>
</comment>
<dbReference type="VEuPathDB" id="FungiDB:PSTT_05503"/>
<gene>
    <name evidence="1" type="ORF">PSHT_13121</name>
</gene>
<accession>A0A2S4USF3</accession>
<keyword evidence="2" id="KW-1185">Reference proteome</keyword>
<reference evidence="1 2" key="1">
    <citation type="submission" date="2017-12" db="EMBL/GenBank/DDBJ databases">
        <title>Gene loss provides genomic basis for host adaptation in cereal stripe rust fungi.</title>
        <authorList>
            <person name="Xia C."/>
        </authorList>
    </citation>
    <scope>NUCLEOTIDE SEQUENCE [LARGE SCALE GENOMIC DNA]</scope>
    <source>
        <strain evidence="1 2">93TX-2</strain>
    </source>
</reference>
<organism evidence="1 2">
    <name type="scientific">Puccinia striiformis</name>
    <dbReference type="NCBI Taxonomy" id="27350"/>
    <lineage>
        <taxon>Eukaryota</taxon>
        <taxon>Fungi</taxon>
        <taxon>Dikarya</taxon>
        <taxon>Basidiomycota</taxon>
        <taxon>Pucciniomycotina</taxon>
        <taxon>Pucciniomycetes</taxon>
        <taxon>Pucciniales</taxon>
        <taxon>Pucciniaceae</taxon>
        <taxon>Puccinia</taxon>
    </lineage>
</organism>
<reference evidence="2" key="2">
    <citation type="journal article" date="2018" name="BMC Genomics">
        <title>Genomic insights into host adaptation between the wheat stripe rust pathogen (Puccinia striiformis f. sp. tritici) and the barley stripe rust pathogen (Puccinia striiformis f. sp. hordei).</title>
        <authorList>
            <person name="Xia C."/>
            <person name="Wang M."/>
            <person name="Yin C."/>
            <person name="Cornejo O.E."/>
            <person name="Hulbert S.H."/>
            <person name="Chen X."/>
        </authorList>
    </citation>
    <scope>NUCLEOTIDE SEQUENCE [LARGE SCALE GENOMIC DNA]</scope>
    <source>
        <strain evidence="2">93TX-2</strain>
    </source>
</reference>
<dbReference type="OrthoDB" id="2501343at2759"/>
<name>A0A2S4USF3_9BASI</name>
<dbReference type="Pfam" id="PF20515">
    <property type="entry name" value="2OG-FeII_Oxy_6"/>
    <property type="match status" value="1"/>
</dbReference>
<dbReference type="VEuPathDB" id="FungiDB:PSHT_13121"/>
<sequence length="407" mass="46950">MDHHLMPGQPEVDHVQVCGEDFIDRGDHTTEGLPEPILTRKQKRNRRNNRQKTVKRQGQLADTIPTTEYSIHHIRAKPTPIRLVQSNEAILRKKKLGGVVRFTKFSDMDSRLQSQLERLSKHLISESEYLNENGNNHSSVGGTMYNSGWRKASTHNEIIGISAAVPKIAGNEASYTMLQGKRIEMERFLATRFANISKVLYENLRCQHKKFCLPSFSSDAFDNIHDFSFASHLSFTLNDFHNNPHCDNDSSTYTFGLWLPIDKRDGQLVTESLQVEGGNFIFPEDRFGLDFSGFDGVVEMIWKADQYSHHTEKSTSSSHHTRLGLSCEIPSTTLQTIVRLQNGYYSGEEVFYRDIAHILEDCEAWKEKQEKKKEEKKLEQMKIQAKKEEQKKKRETSQRPSKKKKIY</sequence>
<protein>
    <submittedName>
        <fullName evidence="1">Uncharacterized protein</fullName>
    </submittedName>
</protein>